<sequence>MFKSPKTVKVKDYARHELDNMIILHEYPILMVEHHDFRAFVNSLQPLFPHLSRNTIEINILGSYEVEKSKTQQVLEGN</sequence>
<dbReference type="AlphaFoldDB" id="A0AAD9XNE7"/>
<dbReference type="GO" id="GO:0005634">
    <property type="term" value="C:nucleus"/>
    <property type="evidence" value="ECO:0007669"/>
    <property type="project" value="TreeGrafter"/>
</dbReference>
<dbReference type="InterPro" id="IPR053031">
    <property type="entry name" value="Cuticle_assoc_protein"/>
</dbReference>
<gene>
    <name evidence="1" type="ORF">Ddye_001131</name>
</gene>
<proteinExistence type="predicted"/>
<dbReference type="GO" id="GO:0006357">
    <property type="term" value="P:regulation of transcription by RNA polymerase II"/>
    <property type="evidence" value="ECO:0007669"/>
    <property type="project" value="TreeGrafter"/>
</dbReference>
<dbReference type="GO" id="GO:1990837">
    <property type="term" value="F:sequence-specific double-stranded DNA binding"/>
    <property type="evidence" value="ECO:0007669"/>
    <property type="project" value="TreeGrafter"/>
</dbReference>
<comment type="caution">
    <text evidence="1">The sequence shown here is derived from an EMBL/GenBank/DDBJ whole genome shotgun (WGS) entry which is preliminary data.</text>
</comment>
<reference evidence="1" key="1">
    <citation type="journal article" date="2023" name="Plant J.">
        <title>Genome sequences and population genomics provide insights into the demographic history, inbreeding, and mutation load of two 'living fossil' tree species of Dipteronia.</title>
        <authorList>
            <person name="Feng Y."/>
            <person name="Comes H.P."/>
            <person name="Chen J."/>
            <person name="Zhu S."/>
            <person name="Lu R."/>
            <person name="Zhang X."/>
            <person name="Li P."/>
            <person name="Qiu J."/>
            <person name="Olsen K.M."/>
            <person name="Qiu Y."/>
        </authorList>
    </citation>
    <scope>NUCLEOTIDE SEQUENCE</scope>
    <source>
        <strain evidence="1">KIB01</strain>
    </source>
</reference>
<accession>A0AAD9XNE7</accession>
<protein>
    <submittedName>
        <fullName evidence="1">Uncharacterized protein</fullName>
    </submittedName>
</protein>
<dbReference type="Proteomes" id="UP001280121">
    <property type="component" value="Unassembled WGS sequence"/>
</dbReference>
<evidence type="ECO:0000313" key="1">
    <source>
        <dbReference type="EMBL" id="KAK2662557.1"/>
    </source>
</evidence>
<evidence type="ECO:0000313" key="2">
    <source>
        <dbReference type="Proteomes" id="UP001280121"/>
    </source>
</evidence>
<organism evidence="1 2">
    <name type="scientific">Dipteronia dyeriana</name>
    <dbReference type="NCBI Taxonomy" id="168575"/>
    <lineage>
        <taxon>Eukaryota</taxon>
        <taxon>Viridiplantae</taxon>
        <taxon>Streptophyta</taxon>
        <taxon>Embryophyta</taxon>
        <taxon>Tracheophyta</taxon>
        <taxon>Spermatophyta</taxon>
        <taxon>Magnoliopsida</taxon>
        <taxon>eudicotyledons</taxon>
        <taxon>Gunneridae</taxon>
        <taxon>Pentapetalae</taxon>
        <taxon>rosids</taxon>
        <taxon>malvids</taxon>
        <taxon>Sapindales</taxon>
        <taxon>Sapindaceae</taxon>
        <taxon>Hippocastanoideae</taxon>
        <taxon>Acereae</taxon>
        <taxon>Dipteronia</taxon>
    </lineage>
</organism>
<name>A0AAD9XNE7_9ROSI</name>
<dbReference type="PANTHER" id="PTHR34396:SF25">
    <property type="entry name" value="BOUNDARY ELEMENT ASSOCIATED FACTOR"/>
    <property type="match status" value="1"/>
</dbReference>
<dbReference type="EMBL" id="JANJYI010000001">
    <property type="protein sequence ID" value="KAK2662557.1"/>
    <property type="molecule type" value="Genomic_DNA"/>
</dbReference>
<dbReference type="PANTHER" id="PTHR34396">
    <property type="entry name" value="OS03G0264950 PROTEIN-RELATED"/>
    <property type="match status" value="1"/>
</dbReference>
<keyword evidence="2" id="KW-1185">Reference proteome</keyword>